<protein>
    <submittedName>
        <fullName evidence="1">Uncharacterized protein</fullName>
    </submittedName>
</protein>
<reference evidence="1 2" key="1">
    <citation type="submission" date="2019-05" db="EMBL/GenBank/DDBJ databases">
        <title>Another draft genome of Portunus trituberculatus and its Hox gene families provides insights of decapod evolution.</title>
        <authorList>
            <person name="Jeong J.-H."/>
            <person name="Song I."/>
            <person name="Kim S."/>
            <person name="Choi T."/>
            <person name="Kim D."/>
            <person name="Ryu S."/>
            <person name="Kim W."/>
        </authorList>
    </citation>
    <scope>NUCLEOTIDE SEQUENCE [LARGE SCALE GENOMIC DNA]</scope>
    <source>
        <tissue evidence="1">Muscle</tissue>
    </source>
</reference>
<accession>A0A5B7GXT2</accession>
<keyword evidence="2" id="KW-1185">Reference proteome</keyword>
<evidence type="ECO:0000313" key="1">
    <source>
        <dbReference type="EMBL" id="MPC62483.1"/>
    </source>
</evidence>
<comment type="caution">
    <text evidence="1">The sequence shown here is derived from an EMBL/GenBank/DDBJ whole genome shotgun (WGS) entry which is preliminary data.</text>
</comment>
<evidence type="ECO:0000313" key="2">
    <source>
        <dbReference type="Proteomes" id="UP000324222"/>
    </source>
</evidence>
<gene>
    <name evidence="1" type="ORF">E2C01_056568</name>
</gene>
<sequence>MFWYELHCSKEEGRPDRINGRGKERWMRRNAKVSKGYSVGGNMSKSIPGLHRAQDVLVMFCSLPHHDALPQHTATEPQHYNTPTVSTALLTPAVQAFLARIKAACKEGPET</sequence>
<dbReference type="EMBL" id="VSRR010019734">
    <property type="protein sequence ID" value="MPC62483.1"/>
    <property type="molecule type" value="Genomic_DNA"/>
</dbReference>
<dbReference type="AlphaFoldDB" id="A0A5B7GXT2"/>
<proteinExistence type="predicted"/>
<name>A0A5B7GXT2_PORTR</name>
<organism evidence="1 2">
    <name type="scientific">Portunus trituberculatus</name>
    <name type="common">Swimming crab</name>
    <name type="synonym">Neptunus trituberculatus</name>
    <dbReference type="NCBI Taxonomy" id="210409"/>
    <lineage>
        <taxon>Eukaryota</taxon>
        <taxon>Metazoa</taxon>
        <taxon>Ecdysozoa</taxon>
        <taxon>Arthropoda</taxon>
        <taxon>Crustacea</taxon>
        <taxon>Multicrustacea</taxon>
        <taxon>Malacostraca</taxon>
        <taxon>Eumalacostraca</taxon>
        <taxon>Eucarida</taxon>
        <taxon>Decapoda</taxon>
        <taxon>Pleocyemata</taxon>
        <taxon>Brachyura</taxon>
        <taxon>Eubrachyura</taxon>
        <taxon>Portunoidea</taxon>
        <taxon>Portunidae</taxon>
        <taxon>Portuninae</taxon>
        <taxon>Portunus</taxon>
    </lineage>
</organism>
<dbReference type="Proteomes" id="UP000324222">
    <property type="component" value="Unassembled WGS sequence"/>
</dbReference>